<reference evidence="7 8" key="1">
    <citation type="submission" date="2024-03" db="EMBL/GenBank/DDBJ databases">
        <title>Community enrichment and isolation of bacterial strains for fucoidan degradation.</title>
        <authorList>
            <person name="Sichert A."/>
        </authorList>
    </citation>
    <scope>NUCLEOTIDE SEQUENCE [LARGE SCALE GENOMIC DNA]</scope>
    <source>
        <strain evidence="7 8">AS62</strain>
    </source>
</reference>
<dbReference type="EC" id="2.7.1.24" evidence="5 6"/>
<comment type="catalytic activity">
    <reaction evidence="5">
        <text>3'-dephospho-CoA + ATP = ADP + CoA + H(+)</text>
        <dbReference type="Rhea" id="RHEA:18245"/>
        <dbReference type="ChEBI" id="CHEBI:15378"/>
        <dbReference type="ChEBI" id="CHEBI:30616"/>
        <dbReference type="ChEBI" id="CHEBI:57287"/>
        <dbReference type="ChEBI" id="CHEBI:57328"/>
        <dbReference type="ChEBI" id="CHEBI:456216"/>
        <dbReference type="EC" id="2.7.1.24"/>
    </reaction>
</comment>
<keyword evidence="5" id="KW-0963">Cytoplasm</keyword>
<keyword evidence="5 7" id="KW-0418">Kinase</keyword>
<protein>
    <recommendedName>
        <fullName evidence="5 6">Dephospho-CoA kinase</fullName>
        <ecNumber evidence="5 6">2.7.1.24</ecNumber>
    </recommendedName>
    <alternativeName>
        <fullName evidence="5">Dephosphocoenzyme A kinase</fullName>
    </alternativeName>
</protein>
<dbReference type="InterPro" id="IPR027417">
    <property type="entry name" value="P-loop_NTPase"/>
</dbReference>
<dbReference type="PROSITE" id="PS51219">
    <property type="entry name" value="DPCK"/>
    <property type="match status" value="1"/>
</dbReference>
<evidence type="ECO:0000256" key="1">
    <source>
        <dbReference type="ARBA" id="ARBA00009018"/>
    </source>
</evidence>
<evidence type="ECO:0000313" key="8">
    <source>
        <dbReference type="Proteomes" id="UP001477870"/>
    </source>
</evidence>
<dbReference type="PANTHER" id="PTHR10695">
    <property type="entry name" value="DEPHOSPHO-COA KINASE-RELATED"/>
    <property type="match status" value="1"/>
</dbReference>
<keyword evidence="8" id="KW-1185">Reference proteome</keyword>
<keyword evidence="3 5" id="KW-0067">ATP-binding</keyword>
<gene>
    <name evidence="5 7" type="primary">coaE</name>
    <name evidence="7" type="ORF">WNY59_10475</name>
</gene>
<organism evidence="7 8">
    <name type="scientific">Ahrensia kielensis</name>
    <dbReference type="NCBI Taxonomy" id="76980"/>
    <lineage>
        <taxon>Bacteria</taxon>
        <taxon>Pseudomonadati</taxon>
        <taxon>Pseudomonadota</taxon>
        <taxon>Alphaproteobacteria</taxon>
        <taxon>Hyphomicrobiales</taxon>
        <taxon>Ahrensiaceae</taxon>
        <taxon>Ahrensia</taxon>
    </lineage>
</organism>
<keyword evidence="2 5" id="KW-0547">Nucleotide-binding</keyword>
<dbReference type="PANTHER" id="PTHR10695:SF46">
    <property type="entry name" value="BIFUNCTIONAL COENZYME A SYNTHASE-RELATED"/>
    <property type="match status" value="1"/>
</dbReference>
<dbReference type="HAMAP" id="MF_00376">
    <property type="entry name" value="Dephospho_CoA_kinase"/>
    <property type="match status" value="1"/>
</dbReference>
<dbReference type="Pfam" id="PF01121">
    <property type="entry name" value="CoaE"/>
    <property type="match status" value="1"/>
</dbReference>
<comment type="pathway">
    <text evidence="5">Cofactor biosynthesis; coenzyme A biosynthesis; CoA from (R)-pantothenate: step 5/5.</text>
</comment>
<evidence type="ECO:0000256" key="4">
    <source>
        <dbReference type="ARBA" id="ARBA00022993"/>
    </source>
</evidence>
<sequence length="195" mass="21676">MIIIGLTGSIGMGKSTTAAMFKEENIAVHDADTVVHDLYRHGALVDEIENHFSGTKTPSGVDRKKLGQYVLNDKAAMKKLEALVHPHVRLAEEKFITDNRAKNAKIVVLDIPLLFETGGDKRVDKIIVVTAPYEVQRKRVLSRAAMTEEKFQQILDRQIPDAEKRARADFLIDTSLGMDAAKTQVKNIISQLLEG</sequence>
<evidence type="ECO:0000256" key="2">
    <source>
        <dbReference type="ARBA" id="ARBA00022741"/>
    </source>
</evidence>
<accession>A0ABU9T7A8</accession>
<keyword evidence="5 7" id="KW-0808">Transferase</keyword>
<dbReference type="EMBL" id="JBBMQO010000005">
    <property type="protein sequence ID" value="MEM5502014.1"/>
    <property type="molecule type" value="Genomic_DNA"/>
</dbReference>
<dbReference type="InterPro" id="IPR001977">
    <property type="entry name" value="Depp_CoAkinase"/>
</dbReference>
<dbReference type="Proteomes" id="UP001477870">
    <property type="component" value="Unassembled WGS sequence"/>
</dbReference>
<evidence type="ECO:0000256" key="3">
    <source>
        <dbReference type="ARBA" id="ARBA00022840"/>
    </source>
</evidence>
<name>A0ABU9T7A8_9HYPH</name>
<evidence type="ECO:0000313" key="7">
    <source>
        <dbReference type="EMBL" id="MEM5502014.1"/>
    </source>
</evidence>
<comment type="subcellular location">
    <subcellularLocation>
        <location evidence="5">Cytoplasm</location>
    </subcellularLocation>
</comment>
<dbReference type="SUPFAM" id="SSF52540">
    <property type="entry name" value="P-loop containing nucleoside triphosphate hydrolases"/>
    <property type="match status" value="1"/>
</dbReference>
<dbReference type="Gene3D" id="3.40.50.300">
    <property type="entry name" value="P-loop containing nucleotide triphosphate hydrolases"/>
    <property type="match status" value="1"/>
</dbReference>
<comment type="function">
    <text evidence="5">Catalyzes the phosphorylation of the 3'-hydroxyl group of dephosphocoenzyme A to form coenzyme A.</text>
</comment>
<dbReference type="NCBIfam" id="TIGR00152">
    <property type="entry name" value="dephospho-CoA kinase"/>
    <property type="match status" value="1"/>
</dbReference>
<evidence type="ECO:0000256" key="5">
    <source>
        <dbReference type="HAMAP-Rule" id="MF_00376"/>
    </source>
</evidence>
<proteinExistence type="inferred from homology"/>
<dbReference type="CDD" id="cd02022">
    <property type="entry name" value="DPCK"/>
    <property type="match status" value="1"/>
</dbReference>
<feature type="binding site" evidence="5">
    <location>
        <begin position="11"/>
        <end position="16"/>
    </location>
    <ligand>
        <name>ATP</name>
        <dbReference type="ChEBI" id="CHEBI:30616"/>
    </ligand>
</feature>
<comment type="caution">
    <text evidence="7">The sequence shown here is derived from an EMBL/GenBank/DDBJ whole genome shotgun (WGS) entry which is preliminary data.</text>
</comment>
<dbReference type="GO" id="GO:0004140">
    <property type="term" value="F:dephospho-CoA kinase activity"/>
    <property type="evidence" value="ECO:0007669"/>
    <property type="project" value="UniProtKB-EC"/>
</dbReference>
<keyword evidence="4 5" id="KW-0173">Coenzyme A biosynthesis</keyword>
<dbReference type="RefSeq" id="WP_342848399.1">
    <property type="nucleotide sequence ID" value="NZ_JBBMQO010000005.1"/>
</dbReference>
<comment type="similarity">
    <text evidence="1 5">Belongs to the CoaE family.</text>
</comment>
<evidence type="ECO:0000256" key="6">
    <source>
        <dbReference type="NCBIfam" id="TIGR00152"/>
    </source>
</evidence>